<organism evidence="2 3">
    <name type="scientific">Haloplanus ruber</name>
    <dbReference type="NCBI Taxonomy" id="869892"/>
    <lineage>
        <taxon>Archaea</taxon>
        <taxon>Methanobacteriati</taxon>
        <taxon>Methanobacteriota</taxon>
        <taxon>Stenosarchaea group</taxon>
        <taxon>Halobacteria</taxon>
        <taxon>Halobacteriales</taxon>
        <taxon>Haloferacaceae</taxon>
        <taxon>Haloplanus</taxon>
    </lineage>
</organism>
<proteinExistence type="predicted"/>
<evidence type="ECO:0000313" key="2">
    <source>
        <dbReference type="EMBL" id="MFD1633378.1"/>
    </source>
</evidence>
<dbReference type="EMBL" id="JBHUDL010000009">
    <property type="protein sequence ID" value="MFD1633378.1"/>
    <property type="molecule type" value="Genomic_DNA"/>
</dbReference>
<evidence type="ECO:0008006" key="4">
    <source>
        <dbReference type="Google" id="ProtNLM"/>
    </source>
</evidence>
<comment type="caution">
    <text evidence="2">The sequence shown here is derived from an EMBL/GenBank/DDBJ whole genome shotgun (WGS) entry which is preliminary data.</text>
</comment>
<dbReference type="AlphaFoldDB" id="A0ABD6CY85"/>
<feature type="region of interest" description="Disordered" evidence="1">
    <location>
        <begin position="23"/>
        <end position="53"/>
    </location>
</feature>
<keyword evidence="3" id="KW-1185">Reference proteome</keyword>
<dbReference type="Proteomes" id="UP001597075">
    <property type="component" value="Unassembled WGS sequence"/>
</dbReference>
<dbReference type="RefSeq" id="WP_256405735.1">
    <property type="nucleotide sequence ID" value="NZ_CP187151.1"/>
</dbReference>
<protein>
    <recommendedName>
        <fullName evidence="4">Lasso RiPP family leader peptide-containing protein</fullName>
    </recommendedName>
</protein>
<sequence>MTRKRTYQTPTVESYGAVGAVTENSQDKIGSAVDGFTDTNDPNPLDGDFVQDS</sequence>
<gene>
    <name evidence="2" type="ORF">ACFSBJ_06475</name>
</gene>
<name>A0ABD6CY85_9EURY</name>
<evidence type="ECO:0000313" key="3">
    <source>
        <dbReference type="Proteomes" id="UP001597075"/>
    </source>
</evidence>
<reference evidence="2 3" key="1">
    <citation type="journal article" date="2019" name="Int. J. Syst. Evol. Microbiol.">
        <title>The Global Catalogue of Microorganisms (GCM) 10K type strain sequencing project: providing services to taxonomists for standard genome sequencing and annotation.</title>
        <authorList>
            <consortium name="The Broad Institute Genomics Platform"/>
            <consortium name="The Broad Institute Genome Sequencing Center for Infectious Disease"/>
            <person name="Wu L."/>
            <person name="Ma J."/>
        </authorList>
    </citation>
    <scope>NUCLEOTIDE SEQUENCE [LARGE SCALE GENOMIC DNA]</scope>
    <source>
        <strain evidence="2 3">CGMCC 1.10594</strain>
    </source>
</reference>
<evidence type="ECO:0000256" key="1">
    <source>
        <dbReference type="SAM" id="MobiDB-lite"/>
    </source>
</evidence>
<accession>A0ABD6CY85</accession>